<accession>A0A1I7V036</accession>
<dbReference type="Proteomes" id="UP000095282">
    <property type="component" value="Unplaced"/>
</dbReference>
<keyword evidence="2" id="KW-1133">Transmembrane helix</keyword>
<feature type="transmembrane region" description="Helical" evidence="2">
    <location>
        <begin position="43"/>
        <end position="65"/>
    </location>
</feature>
<keyword evidence="3" id="KW-1185">Reference proteome</keyword>
<evidence type="ECO:0000313" key="3">
    <source>
        <dbReference type="Proteomes" id="UP000095282"/>
    </source>
</evidence>
<dbReference type="AlphaFoldDB" id="A0A1I7V036"/>
<feature type="compositionally biased region" description="Basic and acidic residues" evidence="1">
    <location>
        <begin position="108"/>
        <end position="126"/>
    </location>
</feature>
<proteinExistence type="predicted"/>
<evidence type="ECO:0000313" key="4">
    <source>
        <dbReference type="WBParaSite" id="Csp11.Scaffold630.g21062.t1"/>
    </source>
</evidence>
<name>A0A1I7V036_9PELO</name>
<feature type="region of interest" description="Disordered" evidence="1">
    <location>
        <begin position="102"/>
        <end position="126"/>
    </location>
</feature>
<keyword evidence="2" id="KW-0472">Membrane</keyword>
<protein>
    <submittedName>
        <fullName evidence="4">Uncharacterized protein</fullName>
    </submittedName>
</protein>
<keyword evidence="2" id="KW-0812">Transmembrane</keyword>
<sequence>MRLLLLLQRFFGSDKNVDGRKEIFRKRTKSNGSGTRTKRQLISIVSVIFILVLLGLSGMDFYFYLKTLKTICKASMWTHFRPSGPSARPSVRGPSVLVRFSRKNALRTKTDGPRTDGRRTDADRPL</sequence>
<organism evidence="3 4">
    <name type="scientific">Caenorhabditis tropicalis</name>
    <dbReference type="NCBI Taxonomy" id="1561998"/>
    <lineage>
        <taxon>Eukaryota</taxon>
        <taxon>Metazoa</taxon>
        <taxon>Ecdysozoa</taxon>
        <taxon>Nematoda</taxon>
        <taxon>Chromadorea</taxon>
        <taxon>Rhabditida</taxon>
        <taxon>Rhabditina</taxon>
        <taxon>Rhabditomorpha</taxon>
        <taxon>Rhabditoidea</taxon>
        <taxon>Rhabditidae</taxon>
        <taxon>Peloderinae</taxon>
        <taxon>Caenorhabditis</taxon>
    </lineage>
</organism>
<evidence type="ECO:0000256" key="2">
    <source>
        <dbReference type="SAM" id="Phobius"/>
    </source>
</evidence>
<reference evidence="4" key="1">
    <citation type="submission" date="2016-11" db="UniProtKB">
        <authorList>
            <consortium name="WormBaseParasite"/>
        </authorList>
    </citation>
    <scope>IDENTIFICATION</scope>
</reference>
<dbReference type="WBParaSite" id="Csp11.Scaffold630.g21062.t1">
    <property type="protein sequence ID" value="Csp11.Scaffold630.g21062.t1"/>
    <property type="gene ID" value="Csp11.Scaffold630.g21062"/>
</dbReference>
<evidence type="ECO:0000256" key="1">
    <source>
        <dbReference type="SAM" id="MobiDB-lite"/>
    </source>
</evidence>